<gene>
    <name evidence="10 13" type="primary">mnmC</name>
    <name evidence="13" type="ORF">V6U78_01050</name>
</gene>
<evidence type="ECO:0000256" key="10">
    <source>
        <dbReference type="HAMAP-Rule" id="MF_01102"/>
    </source>
</evidence>
<evidence type="ECO:0000313" key="14">
    <source>
        <dbReference type="Proteomes" id="UP001621714"/>
    </source>
</evidence>
<dbReference type="EMBL" id="JBANFI010000001">
    <property type="protein sequence ID" value="MFK7159625.1"/>
    <property type="molecule type" value="Genomic_DNA"/>
</dbReference>
<dbReference type="InterPro" id="IPR029063">
    <property type="entry name" value="SAM-dependent_MTases_sf"/>
</dbReference>
<evidence type="ECO:0000256" key="3">
    <source>
        <dbReference type="ARBA" id="ARBA00022630"/>
    </source>
</evidence>
<dbReference type="Pfam" id="PF05430">
    <property type="entry name" value="Methyltransf_30"/>
    <property type="match status" value="1"/>
</dbReference>
<dbReference type="InterPro" id="IPR017610">
    <property type="entry name" value="tRNA_S-uridine_synth_MnmC_C"/>
</dbReference>
<dbReference type="PANTHER" id="PTHR13847">
    <property type="entry name" value="SARCOSINE DEHYDROGENASE-RELATED"/>
    <property type="match status" value="1"/>
</dbReference>
<protein>
    <recommendedName>
        <fullName evidence="10">tRNA 5-methylaminomethyl-2-thiouridine biosynthesis bifunctional protein MnmC</fullName>
        <shortName evidence="10">tRNA mnm(5)s(2)U biosynthesis bifunctional protein</shortName>
    </recommendedName>
    <domain>
        <recommendedName>
            <fullName evidence="10">tRNA (mnm(5)s(2)U34)-methyltransferase</fullName>
            <ecNumber evidence="10">2.1.1.61</ecNumber>
        </recommendedName>
    </domain>
    <domain>
        <recommendedName>
            <fullName evidence="10">FAD-dependent cmnm(5)s(2)U34 oxidoreductase</fullName>
            <ecNumber evidence="10">1.5.-.-</ecNumber>
        </recommendedName>
    </domain>
</protein>
<reference evidence="13 14" key="1">
    <citation type="submission" date="2024-02" db="EMBL/GenBank/DDBJ databases">
        <title>Marinospirillum sp. MEB 164 isolated from Lonar lake sediment.</title>
        <authorList>
            <person name="Joshi A."/>
            <person name="Thite S."/>
        </authorList>
    </citation>
    <scope>NUCLEOTIDE SEQUENCE [LARGE SCALE GENOMIC DNA]</scope>
    <source>
        <strain evidence="13 14">MEB164</strain>
    </source>
</reference>
<dbReference type="RefSeq" id="WP_405336291.1">
    <property type="nucleotide sequence ID" value="NZ_JBANFI010000001.1"/>
</dbReference>
<comment type="subcellular location">
    <subcellularLocation>
        <location evidence="10">Cytoplasm</location>
    </subcellularLocation>
</comment>
<dbReference type="EC" id="1.5.-.-" evidence="10"/>
<comment type="function">
    <text evidence="10">Catalyzes the last two steps in the biosynthesis of 5-methylaminomethyl-2-thiouridine (mnm(5)s(2)U) at the wobble position (U34) in tRNA. Catalyzes the FAD-dependent demodification of cmnm(5)s(2)U34 to nm(5)s(2)U34, followed by the transfer of a methyl group from S-adenosyl-L-methionine to nm(5)s(2)U34, to form mnm(5)s(2)U34.</text>
</comment>
<keyword evidence="5 10" id="KW-0949">S-adenosyl-L-methionine</keyword>
<comment type="catalytic activity">
    <reaction evidence="10">
        <text>5-aminomethyl-2-thiouridine(34) in tRNA + S-adenosyl-L-methionine = 5-methylaminomethyl-2-thiouridine(34) in tRNA + S-adenosyl-L-homocysteine + H(+)</text>
        <dbReference type="Rhea" id="RHEA:19569"/>
        <dbReference type="Rhea" id="RHEA-COMP:10195"/>
        <dbReference type="Rhea" id="RHEA-COMP:10197"/>
        <dbReference type="ChEBI" id="CHEBI:15378"/>
        <dbReference type="ChEBI" id="CHEBI:57856"/>
        <dbReference type="ChEBI" id="CHEBI:59789"/>
        <dbReference type="ChEBI" id="CHEBI:74454"/>
        <dbReference type="ChEBI" id="CHEBI:74455"/>
        <dbReference type="EC" id="2.1.1.61"/>
    </reaction>
</comment>
<evidence type="ECO:0000256" key="2">
    <source>
        <dbReference type="ARBA" id="ARBA00022603"/>
    </source>
</evidence>
<dbReference type="Gene3D" id="3.40.50.150">
    <property type="entry name" value="Vaccinia Virus protein VP39"/>
    <property type="match status" value="1"/>
</dbReference>
<keyword evidence="7 10" id="KW-0274">FAD</keyword>
<keyword evidence="3 10" id="KW-0285">Flavoprotein</keyword>
<dbReference type="SUPFAM" id="SSF54373">
    <property type="entry name" value="FAD-linked reductases, C-terminal domain"/>
    <property type="match status" value="1"/>
</dbReference>
<feature type="domain" description="FAD dependent oxidoreductase" evidence="11">
    <location>
        <begin position="266"/>
        <end position="627"/>
    </location>
</feature>
<evidence type="ECO:0000256" key="1">
    <source>
        <dbReference type="ARBA" id="ARBA00022490"/>
    </source>
</evidence>
<evidence type="ECO:0000256" key="8">
    <source>
        <dbReference type="ARBA" id="ARBA00023002"/>
    </source>
</evidence>
<comment type="caution">
    <text evidence="13">The sequence shown here is derived from an EMBL/GenBank/DDBJ whole genome shotgun (WGS) entry which is preliminary data.</text>
</comment>
<evidence type="ECO:0000256" key="9">
    <source>
        <dbReference type="ARBA" id="ARBA00023268"/>
    </source>
</evidence>
<dbReference type="SUPFAM" id="SSF51905">
    <property type="entry name" value="FAD/NAD(P)-binding domain"/>
    <property type="match status" value="1"/>
</dbReference>
<name>A0ABW8PTR3_9GAMM</name>
<evidence type="ECO:0000256" key="5">
    <source>
        <dbReference type="ARBA" id="ARBA00022691"/>
    </source>
</evidence>
<evidence type="ECO:0000259" key="11">
    <source>
        <dbReference type="Pfam" id="PF01266"/>
    </source>
</evidence>
<dbReference type="EC" id="2.1.1.61" evidence="10"/>
<sequence length="666" mass="73821">MSSPTAPSCLRPEHLTAPSLQWQNATPISRRFDDVYFTRDQGFEEAEYVFLTHNQLPDRWLNWSERRAFVVGETGFGTGLNFLLAQKKFLDSAPATARLHWISTELLPLTVEDLEQAHSHWPQLSDEAKRLREAYPLPISGFHRLQIHPRITLDLLLGDATTNLQQLHARVDAWCLDGFAPSKNPEMWTTELFHALARSSHAQTTFATFTSAGLVKRGLQDAGFEVRKVPGFGRKREMLCGQYQGEVHPLTSQAAFSLPAPQSAQKIAVIGAGLAGLSTAFALTKKGCQVDVYEAEEIASGGSGNRQGVLYIKLAASNTPASRFYLAGLEFSRRWLEKRDPTQSLWRATGVLQLAHSAEEAQRQARFLEVFDLPSALVRPVDAREASDLAETRIHHSGLFYPRAGWVRPHALCQQLAKLDHQMRVFTQHPIEQLEYDPVNQGWQVTSGTQTSFYDQVVLASGHAMTQLEQTAWLPIKPIRGQVTLLPTQGHPLTSPNTVVCGTGYITPPLEDQLSFGATFDLHQIDCELREEDHLANLTMLDATLPDLLDISDMDLSQLRGRAGLRCSSPDYLPLVGPAPQAEAWQQADPQGSGHTTPLHYPGLWINTGHGSRGLASIPLSAELLASEILGDPLPLETSLLEHLNPARFILRALKRRQKTASLSPD</sequence>
<dbReference type="Gene3D" id="3.30.9.10">
    <property type="entry name" value="D-Amino Acid Oxidase, subunit A, domain 2"/>
    <property type="match status" value="1"/>
</dbReference>
<dbReference type="Proteomes" id="UP001621714">
    <property type="component" value="Unassembled WGS sequence"/>
</dbReference>
<comment type="similarity">
    <text evidence="10">In the C-terminal section; belongs to the DAO family.</text>
</comment>
<accession>A0ABW8PTR3</accession>
<dbReference type="HAMAP" id="MF_01102">
    <property type="entry name" value="MnmC"/>
    <property type="match status" value="1"/>
</dbReference>
<evidence type="ECO:0000256" key="6">
    <source>
        <dbReference type="ARBA" id="ARBA00022694"/>
    </source>
</evidence>
<feature type="region of interest" description="FAD-dependent cmnm(5)s(2)U34 oxidoreductase" evidence="10">
    <location>
        <begin position="270"/>
        <end position="666"/>
    </location>
</feature>
<dbReference type="InterPro" id="IPR036188">
    <property type="entry name" value="FAD/NAD-bd_sf"/>
</dbReference>
<dbReference type="InterPro" id="IPR047785">
    <property type="entry name" value="tRNA_MNMC2"/>
</dbReference>
<dbReference type="NCBIfam" id="NF002481">
    <property type="entry name" value="PRK01747.1-2"/>
    <property type="match status" value="1"/>
</dbReference>
<feature type="domain" description="MnmC-like methyltransferase" evidence="12">
    <location>
        <begin position="123"/>
        <end position="243"/>
    </location>
</feature>
<feature type="region of interest" description="tRNA (mnm(5)s(2)U34)-methyltransferase" evidence="10">
    <location>
        <begin position="1"/>
        <end position="244"/>
    </location>
</feature>
<keyword evidence="9 10" id="KW-0511">Multifunctional enzyme</keyword>
<keyword evidence="4 10" id="KW-0808">Transferase</keyword>
<dbReference type="InterPro" id="IPR008471">
    <property type="entry name" value="MnmC-like_methylTransf"/>
</dbReference>
<keyword evidence="2 10" id="KW-0489">Methyltransferase</keyword>
<keyword evidence="8 10" id="KW-0560">Oxidoreductase</keyword>
<proteinExistence type="inferred from homology"/>
<dbReference type="PRINTS" id="PR00419">
    <property type="entry name" value="ADXRDTASE"/>
</dbReference>
<evidence type="ECO:0000256" key="4">
    <source>
        <dbReference type="ARBA" id="ARBA00022679"/>
    </source>
</evidence>
<dbReference type="NCBIfam" id="TIGR03197">
    <property type="entry name" value="MnmC_Cterm"/>
    <property type="match status" value="1"/>
</dbReference>
<dbReference type="Gene3D" id="3.50.50.60">
    <property type="entry name" value="FAD/NAD(P)-binding domain"/>
    <property type="match status" value="1"/>
</dbReference>
<comment type="similarity">
    <text evidence="10">In the N-terminal section; belongs to the methyltransferase superfamily. tRNA (mnm(5)s(2)U34)-methyltransferase family.</text>
</comment>
<keyword evidence="14" id="KW-1185">Reference proteome</keyword>
<keyword evidence="6 10" id="KW-0819">tRNA processing</keyword>
<keyword evidence="1 10" id="KW-0963">Cytoplasm</keyword>
<dbReference type="InterPro" id="IPR006076">
    <property type="entry name" value="FAD-dep_OxRdtase"/>
</dbReference>
<comment type="cofactor">
    <cofactor evidence="10">
        <name>FAD</name>
        <dbReference type="ChEBI" id="CHEBI:57692"/>
    </cofactor>
</comment>
<evidence type="ECO:0000256" key="7">
    <source>
        <dbReference type="ARBA" id="ARBA00022827"/>
    </source>
</evidence>
<evidence type="ECO:0000259" key="12">
    <source>
        <dbReference type="Pfam" id="PF05430"/>
    </source>
</evidence>
<organism evidence="13 14">
    <name type="scientific">Marinospirillum alkalitolerans</name>
    <dbReference type="NCBI Taxonomy" id="3123374"/>
    <lineage>
        <taxon>Bacteria</taxon>
        <taxon>Pseudomonadati</taxon>
        <taxon>Pseudomonadota</taxon>
        <taxon>Gammaproteobacteria</taxon>
        <taxon>Oceanospirillales</taxon>
        <taxon>Oceanospirillaceae</taxon>
        <taxon>Marinospirillum</taxon>
    </lineage>
</organism>
<dbReference type="InterPro" id="IPR023032">
    <property type="entry name" value="tRNA_MAMT_biosynth_bifunc_MnmC"/>
</dbReference>
<dbReference type="NCBIfam" id="NF033855">
    <property type="entry name" value="tRNA_MNMC2"/>
    <property type="match status" value="1"/>
</dbReference>
<evidence type="ECO:0000313" key="13">
    <source>
        <dbReference type="EMBL" id="MFK7159625.1"/>
    </source>
</evidence>
<dbReference type="PANTHER" id="PTHR13847:SF283">
    <property type="entry name" value="TRNA 5-METHYLAMINOMETHYL-2-THIOURIDINE BIOSYNTHESIS BIFUNCTIONAL PROTEIN MNMC"/>
    <property type="match status" value="1"/>
</dbReference>
<dbReference type="Pfam" id="PF01266">
    <property type="entry name" value="DAO"/>
    <property type="match status" value="1"/>
</dbReference>